<dbReference type="HAMAP" id="MF_00267">
    <property type="entry name" value="MinC"/>
    <property type="match status" value="1"/>
</dbReference>
<gene>
    <name evidence="6 10" type="primary">minC</name>
    <name evidence="10" type="ORF">Thiowin_04841</name>
</gene>
<feature type="region of interest" description="Disordered" evidence="7">
    <location>
        <begin position="128"/>
        <end position="162"/>
    </location>
</feature>
<comment type="similarity">
    <text evidence="1 6">Belongs to the MinC family.</text>
</comment>
<evidence type="ECO:0000256" key="7">
    <source>
        <dbReference type="SAM" id="MobiDB-lite"/>
    </source>
</evidence>
<dbReference type="InterPro" id="IPR007874">
    <property type="entry name" value="MinC_N"/>
</dbReference>
<evidence type="ECO:0000256" key="3">
    <source>
        <dbReference type="ARBA" id="ARBA00023210"/>
    </source>
</evidence>
<feature type="domain" description="Septum formation inhibitor MinC C-terminal" evidence="8">
    <location>
        <begin position="173"/>
        <end position="273"/>
    </location>
</feature>
<evidence type="ECO:0000256" key="4">
    <source>
        <dbReference type="ARBA" id="ARBA00023306"/>
    </source>
</evidence>
<dbReference type="Pfam" id="PF05209">
    <property type="entry name" value="MinC_N"/>
    <property type="match status" value="1"/>
</dbReference>
<dbReference type="InterPro" id="IPR013033">
    <property type="entry name" value="MinC"/>
</dbReference>
<dbReference type="EMBL" id="CP121472">
    <property type="protein sequence ID" value="WPL19700.1"/>
    <property type="molecule type" value="Genomic_DNA"/>
</dbReference>
<evidence type="ECO:0000256" key="2">
    <source>
        <dbReference type="ARBA" id="ARBA00022618"/>
    </source>
</evidence>
<evidence type="ECO:0000256" key="5">
    <source>
        <dbReference type="ARBA" id="ARBA00025606"/>
    </source>
</evidence>
<feature type="domain" description="Septum formation inhibitor MinC N-terminal" evidence="9">
    <location>
        <begin position="26"/>
        <end position="98"/>
    </location>
</feature>
<accession>A0ABZ0SF71</accession>
<dbReference type="Gene3D" id="3.30.70.260">
    <property type="match status" value="1"/>
</dbReference>
<dbReference type="InterPro" id="IPR016098">
    <property type="entry name" value="CAP/MinC_C"/>
</dbReference>
<keyword evidence="2 6" id="KW-0132">Cell division</keyword>
<evidence type="ECO:0000259" key="9">
    <source>
        <dbReference type="Pfam" id="PF05209"/>
    </source>
</evidence>
<dbReference type="NCBIfam" id="TIGR01222">
    <property type="entry name" value="minC"/>
    <property type="match status" value="1"/>
</dbReference>
<dbReference type="PANTHER" id="PTHR34108:SF1">
    <property type="entry name" value="SEPTUM SITE-DETERMINING PROTEIN MINC"/>
    <property type="match status" value="1"/>
</dbReference>
<keyword evidence="4 6" id="KW-0131">Cell cycle</keyword>
<dbReference type="Proteomes" id="UP001432180">
    <property type="component" value="Chromosome"/>
</dbReference>
<dbReference type="InterPro" id="IPR036145">
    <property type="entry name" value="MinC_C_sf"/>
</dbReference>
<keyword evidence="3 6" id="KW-0717">Septation</keyword>
<evidence type="ECO:0000259" key="8">
    <source>
        <dbReference type="Pfam" id="PF03775"/>
    </source>
</evidence>
<sequence length="275" mass="29388">MATGLVAGGDETVEIESVQNGTHGVLEIKAASFTLPVIRLLRVDMEEFADEIRAKVEQAPDFFRNAPVVIDLGGLNDPVAEINFPRLVGLLRGYGMLPVGLRGGGLEQQDAARAMELVLMSDGGRRRMYETTHDNGQGEDAQSPAESVQTGGKPSRGDAGDHGLGIEVGSTLIDRPVRSGQKVYAAGGDLTITAAVNSGAELMADGNIHIYGPLRGRVFAGINGNVRARIFCQDLQAELVAIAGHYRVSENIPANLKNARVQIYLDKDSLRIEPF</sequence>
<dbReference type="Pfam" id="PF03775">
    <property type="entry name" value="MinC_C"/>
    <property type="match status" value="1"/>
</dbReference>
<evidence type="ECO:0000313" key="10">
    <source>
        <dbReference type="EMBL" id="WPL19700.1"/>
    </source>
</evidence>
<keyword evidence="11" id="KW-1185">Reference proteome</keyword>
<evidence type="ECO:0000256" key="6">
    <source>
        <dbReference type="HAMAP-Rule" id="MF_00267"/>
    </source>
</evidence>
<comment type="function">
    <text evidence="5 6">Cell division inhibitor that blocks the formation of polar Z ring septums. Rapidly oscillates between the poles of the cell to destabilize FtsZ filaments that have formed before they mature into polar Z rings. Prevents FtsZ polymerization.</text>
</comment>
<comment type="subunit">
    <text evidence="6">Interacts with MinD and FtsZ.</text>
</comment>
<proteinExistence type="inferred from homology"/>
<reference evidence="10 11" key="1">
    <citation type="journal article" date="2023" name="Microorganisms">
        <title>Thiorhodovibrio frisius and Trv. litoralis spp. nov., Two Novel Members from a Clade of Fastidious Purple Sulfur Bacteria That Exhibit Unique Red-Shifted Light-Harvesting Capabilities.</title>
        <authorList>
            <person name="Methner A."/>
            <person name="Kuzyk S.B."/>
            <person name="Petersen J."/>
            <person name="Bauer S."/>
            <person name="Brinkmann H."/>
            <person name="Sichau K."/>
            <person name="Wanner G."/>
            <person name="Wolf J."/>
            <person name="Neumann-Schaal M."/>
            <person name="Henke P."/>
            <person name="Tank M."/>
            <person name="Sproer C."/>
            <person name="Bunk B."/>
            <person name="Overmann J."/>
        </authorList>
    </citation>
    <scope>NUCLEOTIDE SEQUENCE [LARGE SCALE GENOMIC DNA]</scope>
    <source>
        <strain evidence="10 11">DSM 6702</strain>
    </source>
</reference>
<evidence type="ECO:0000313" key="11">
    <source>
        <dbReference type="Proteomes" id="UP001432180"/>
    </source>
</evidence>
<name>A0ABZ0SF71_9GAMM</name>
<protein>
    <recommendedName>
        <fullName evidence="6">Probable septum site-determining protein MinC</fullName>
    </recommendedName>
</protein>
<dbReference type="InterPro" id="IPR005526">
    <property type="entry name" value="Septum_form_inhib_MinC_C"/>
</dbReference>
<dbReference type="PANTHER" id="PTHR34108">
    <property type="entry name" value="SEPTUM SITE-DETERMINING PROTEIN MINC"/>
    <property type="match status" value="1"/>
</dbReference>
<dbReference type="Gene3D" id="2.160.20.70">
    <property type="match status" value="1"/>
</dbReference>
<dbReference type="SUPFAM" id="SSF63848">
    <property type="entry name" value="Cell-division inhibitor MinC, C-terminal domain"/>
    <property type="match status" value="1"/>
</dbReference>
<organism evidence="10 11">
    <name type="scientific">Thiorhodovibrio winogradskyi</name>
    <dbReference type="NCBI Taxonomy" id="77007"/>
    <lineage>
        <taxon>Bacteria</taxon>
        <taxon>Pseudomonadati</taxon>
        <taxon>Pseudomonadota</taxon>
        <taxon>Gammaproteobacteria</taxon>
        <taxon>Chromatiales</taxon>
        <taxon>Chromatiaceae</taxon>
        <taxon>Thiorhodovibrio</taxon>
    </lineage>
</organism>
<evidence type="ECO:0000256" key="1">
    <source>
        <dbReference type="ARBA" id="ARBA00006291"/>
    </source>
</evidence>